<feature type="binding site" evidence="10">
    <location>
        <position position="64"/>
    </location>
    <ligand>
        <name>[4Fe-4S] cluster</name>
        <dbReference type="ChEBI" id="CHEBI:49883"/>
        <label>1</label>
    </ligand>
</feature>
<feature type="binding site" evidence="10">
    <location>
        <position position="127"/>
    </location>
    <ligand>
        <name>[4Fe-4S] cluster</name>
        <dbReference type="ChEBI" id="CHEBI:49883"/>
        <label>2</label>
    </ligand>
</feature>
<dbReference type="Gene3D" id="1.10.15.40">
    <property type="entry name" value="Electron transport complex subunit B, putative Fe-S cluster"/>
    <property type="match status" value="1"/>
</dbReference>
<reference evidence="13 14" key="1">
    <citation type="submission" date="2018-12" db="EMBL/GenBank/DDBJ databases">
        <authorList>
            <person name="Yu L."/>
        </authorList>
    </citation>
    <scope>NUCLEOTIDE SEQUENCE [LARGE SCALE GENOMIC DNA]</scope>
    <source>
        <strain evidence="13 14">HAW-EB2</strain>
    </source>
</reference>
<evidence type="ECO:0000256" key="8">
    <source>
        <dbReference type="ARBA" id="ARBA00023014"/>
    </source>
</evidence>
<comment type="similarity">
    <text evidence="10">Belongs to the 4Fe4S bacterial-type ferredoxin family. RnfB subfamily.</text>
</comment>
<feature type="domain" description="4Fe-4S" evidence="12">
    <location>
        <begin position="22"/>
        <end position="81"/>
    </location>
</feature>
<evidence type="ECO:0000256" key="3">
    <source>
        <dbReference type="ARBA" id="ARBA00022723"/>
    </source>
</evidence>
<dbReference type="GO" id="GO:0051539">
    <property type="term" value="F:4 iron, 4 sulfur cluster binding"/>
    <property type="evidence" value="ECO:0007669"/>
    <property type="project" value="UniProtKB-UniRule"/>
</dbReference>
<keyword evidence="7 10" id="KW-0408">Iron</keyword>
<keyword evidence="14" id="KW-1185">Reference proteome</keyword>
<organism evidence="13 14">
    <name type="scientific">Shewanella canadensis</name>
    <dbReference type="NCBI Taxonomy" id="271096"/>
    <lineage>
        <taxon>Bacteria</taxon>
        <taxon>Pseudomonadati</taxon>
        <taxon>Pseudomonadota</taxon>
        <taxon>Gammaproteobacteria</taxon>
        <taxon>Alteromonadales</taxon>
        <taxon>Shewanellaceae</taxon>
        <taxon>Shewanella</taxon>
    </lineage>
</organism>
<keyword evidence="4 10" id="KW-0677">Repeat</keyword>
<keyword evidence="1 10" id="KW-0813">Transport</keyword>
<keyword evidence="6 10" id="KW-0249">Electron transport</keyword>
<comment type="subcellular location">
    <subcellularLocation>
        <location evidence="10">Cell inner membrane</location>
    </subcellularLocation>
</comment>
<dbReference type="InterPro" id="IPR010207">
    <property type="entry name" value="Elect_transpt_cplx_RnfB/RsxB"/>
</dbReference>
<protein>
    <recommendedName>
        <fullName evidence="10">Ion-translocating oxidoreductase complex subunit B</fullName>
        <ecNumber evidence="10">7.-.-.-</ecNumber>
    </recommendedName>
    <alternativeName>
        <fullName evidence="10">Rnf electron transport complex subunit B</fullName>
    </alternativeName>
</protein>
<dbReference type="Gene3D" id="3.30.70.20">
    <property type="match status" value="1"/>
</dbReference>
<keyword evidence="10" id="KW-1003">Cell membrane</keyword>
<keyword evidence="10" id="KW-0997">Cell inner membrane</keyword>
<feature type="region of interest" description="Hydrophobic" evidence="10">
    <location>
        <begin position="1"/>
        <end position="16"/>
    </location>
</feature>
<comment type="cofactor">
    <cofactor evidence="10">
        <name>[4Fe-4S] cluster</name>
        <dbReference type="ChEBI" id="CHEBI:49883"/>
    </cofactor>
    <text evidence="10">Binds 3 [4Fe-4S] clusters.</text>
</comment>
<feature type="binding site" evidence="10">
    <location>
        <position position="131"/>
    </location>
    <ligand>
        <name>[4Fe-4S] cluster</name>
        <dbReference type="ChEBI" id="CHEBI:49883"/>
        <label>2</label>
    </ligand>
</feature>
<comment type="function">
    <text evidence="10">Part of a membrane-bound complex that couples electron transfer with translocation of ions across the membrane.</text>
</comment>
<evidence type="ECO:0000259" key="12">
    <source>
        <dbReference type="PROSITE" id="PS51656"/>
    </source>
</evidence>
<sequence length="278" mass="29430">MAGLGLILASILVLANKRLFVYEDPRIDDVEELLPAANCGACGSPGCRPFAEGLIDGTFEPSQCTVNAKESIQNIANYLGVDAGEANKRVARVACAGGNHVALIRASYKGLNSCRGAALVSGGGKGCVWGCLGMGDCGAVCDFDAITMDDYGLPIVDEEKCTACGNCVDICPKDLFELHSIEHQLFVACKNLEKGKETETECEVVCTACERCVVDSPEELITTSNNLAVINYEKNSLASPIAVNRCPTGAIVWFDNKGGYRTGKAGKKIIRKEPLPIG</sequence>
<dbReference type="InterPro" id="IPR017896">
    <property type="entry name" value="4Fe4S_Fe-S-bd"/>
</dbReference>
<dbReference type="Proteomes" id="UP000267448">
    <property type="component" value="Unassembled WGS sequence"/>
</dbReference>
<dbReference type="EMBL" id="RXNU01000005">
    <property type="protein sequence ID" value="RTR38948.1"/>
    <property type="molecule type" value="Genomic_DNA"/>
</dbReference>
<evidence type="ECO:0000256" key="1">
    <source>
        <dbReference type="ARBA" id="ARBA00022448"/>
    </source>
</evidence>
<dbReference type="Pfam" id="PF00037">
    <property type="entry name" value="Fer4"/>
    <property type="match status" value="1"/>
</dbReference>
<evidence type="ECO:0000313" key="14">
    <source>
        <dbReference type="Proteomes" id="UP000267448"/>
    </source>
</evidence>
<feature type="binding site" evidence="10">
    <location>
        <position position="137"/>
    </location>
    <ligand>
        <name>[4Fe-4S] cluster</name>
        <dbReference type="ChEBI" id="CHEBI:49883"/>
        <label>2</label>
    </ligand>
</feature>
<proteinExistence type="inferred from homology"/>
<dbReference type="PANTHER" id="PTHR43560">
    <property type="entry name" value="ION-TRANSLOCATING OXIDOREDUCTASE COMPLEX SUBUNIT B"/>
    <property type="match status" value="1"/>
</dbReference>
<feature type="domain" description="4Fe-4S ferredoxin-type" evidence="11">
    <location>
        <begin position="152"/>
        <end position="181"/>
    </location>
</feature>
<dbReference type="PROSITE" id="PS00198">
    <property type="entry name" value="4FE4S_FER_1"/>
    <property type="match status" value="1"/>
</dbReference>
<dbReference type="GO" id="GO:0005886">
    <property type="term" value="C:plasma membrane"/>
    <property type="evidence" value="ECO:0007669"/>
    <property type="project" value="UniProtKB-SubCell"/>
</dbReference>
<comment type="caution">
    <text evidence="13">The sequence shown here is derived from an EMBL/GenBank/DDBJ whole genome shotgun (WGS) entry which is preliminary data.</text>
</comment>
<dbReference type="GO" id="GO:0046872">
    <property type="term" value="F:metal ion binding"/>
    <property type="evidence" value="ECO:0007669"/>
    <property type="project" value="UniProtKB-KW"/>
</dbReference>
<evidence type="ECO:0000259" key="11">
    <source>
        <dbReference type="PROSITE" id="PS51379"/>
    </source>
</evidence>
<feature type="binding site" evidence="10">
    <location>
        <position position="167"/>
    </location>
    <ligand>
        <name>[4Fe-4S] cluster</name>
        <dbReference type="ChEBI" id="CHEBI:49883"/>
        <label>3</label>
    </ligand>
</feature>
<keyword evidence="9 10" id="KW-0472">Membrane</keyword>
<keyword evidence="8 10" id="KW-0411">Iron-sulfur</keyword>
<comment type="subunit">
    <text evidence="10">The complex is composed of six subunits: RnfA, RnfB, RnfC, RnfD, RnfE and RnfG.</text>
</comment>
<accession>A0A3S0RXZ9</accession>
<dbReference type="GO" id="GO:0022900">
    <property type="term" value="P:electron transport chain"/>
    <property type="evidence" value="ECO:0007669"/>
    <property type="project" value="UniProtKB-UniRule"/>
</dbReference>
<feature type="binding site" evidence="10">
    <location>
        <position position="47"/>
    </location>
    <ligand>
        <name>[4Fe-4S] cluster</name>
        <dbReference type="ChEBI" id="CHEBI:49883"/>
        <label>1</label>
    </ligand>
</feature>
<evidence type="ECO:0000313" key="13">
    <source>
        <dbReference type="EMBL" id="RTR38948.1"/>
    </source>
</evidence>
<feature type="binding site" evidence="10">
    <location>
        <position position="42"/>
    </location>
    <ligand>
        <name>[4Fe-4S] cluster</name>
        <dbReference type="ChEBI" id="CHEBI:49883"/>
        <label>1</label>
    </ligand>
</feature>
<dbReference type="Pfam" id="PF04060">
    <property type="entry name" value="FeS"/>
    <property type="match status" value="1"/>
</dbReference>
<evidence type="ECO:0000256" key="9">
    <source>
        <dbReference type="ARBA" id="ARBA00023136"/>
    </source>
</evidence>
<dbReference type="EC" id="7.-.-.-" evidence="10"/>
<feature type="binding site" evidence="10">
    <location>
        <position position="161"/>
    </location>
    <ligand>
        <name>[4Fe-4S] cluster</name>
        <dbReference type="ChEBI" id="CHEBI:49883"/>
        <label>3</label>
    </ligand>
</feature>
<dbReference type="PROSITE" id="PS51379">
    <property type="entry name" value="4FE4S_FER_2"/>
    <property type="match status" value="2"/>
</dbReference>
<name>A0A3S0RXZ9_9GAMM</name>
<evidence type="ECO:0000256" key="5">
    <source>
        <dbReference type="ARBA" id="ARBA00022967"/>
    </source>
</evidence>
<dbReference type="InterPro" id="IPR017900">
    <property type="entry name" value="4Fe4S_Fe_S_CS"/>
</dbReference>
<dbReference type="PROSITE" id="PS51656">
    <property type="entry name" value="4FE4S"/>
    <property type="match status" value="1"/>
</dbReference>
<keyword evidence="5 10" id="KW-1278">Translocase</keyword>
<dbReference type="InterPro" id="IPR007202">
    <property type="entry name" value="4Fe-4S_dom"/>
</dbReference>
<dbReference type="InterPro" id="IPR050395">
    <property type="entry name" value="4Fe4S_Ferredoxin_RnfB"/>
</dbReference>
<feature type="binding site" evidence="10">
    <location>
        <position position="39"/>
    </location>
    <ligand>
        <name>[4Fe-4S] cluster</name>
        <dbReference type="ChEBI" id="CHEBI:49883"/>
        <label>1</label>
    </ligand>
</feature>
<evidence type="ECO:0000256" key="10">
    <source>
        <dbReference type="HAMAP-Rule" id="MF_00463"/>
    </source>
</evidence>
<feature type="binding site" evidence="10">
    <location>
        <position position="164"/>
    </location>
    <ligand>
        <name>[4Fe-4S] cluster</name>
        <dbReference type="ChEBI" id="CHEBI:49883"/>
        <label>3</label>
    </ligand>
</feature>
<evidence type="ECO:0000256" key="2">
    <source>
        <dbReference type="ARBA" id="ARBA00022485"/>
    </source>
</evidence>
<dbReference type="AlphaFoldDB" id="A0A3S0RXZ9"/>
<comment type="caution">
    <text evidence="10">Lacks conserved residue(s) required for the propagation of feature annotation.</text>
</comment>
<feature type="domain" description="4Fe-4S ferredoxin-type" evidence="11">
    <location>
        <begin position="116"/>
        <end position="151"/>
    </location>
</feature>
<keyword evidence="2 10" id="KW-0004">4Fe-4S</keyword>
<keyword evidence="3 10" id="KW-0479">Metal-binding</keyword>
<gene>
    <name evidence="10" type="primary">rnfB</name>
    <name evidence="13" type="ORF">EKG38_10985</name>
</gene>
<dbReference type="PANTHER" id="PTHR43560:SF1">
    <property type="entry name" value="ION-TRANSLOCATING OXIDOREDUCTASE COMPLEX SUBUNIT B"/>
    <property type="match status" value="1"/>
</dbReference>
<evidence type="ECO:0000256" key="4">
    <source>
        <dbReference type="ARBA" id="ARBA00022737"/>
    </source>
</evidence>
<dbReference type="GO" id="GO:0009055">
    <property type="term" value="F:electron transfer activity"/>
    <property type="evidence" value="ECO:0007669"/>
    <property type="project" value="InterPro"/>
</dbReference>
<dbReference type="HAMAP" id="MF_00463">
    <property type="entry name" value="RsxB_RnfB"/>
    <property type="match status" value="1"/>
</dbReference>
<dbReference type="OrthoDB" id="9781785at2"/>
<feature type="binding site" evidence="10">
    <location>
        <position position="171"/>
    </location>
    <ligand>
        <name>[4Fe-4S] cluster</name>
        <dbReference type="ChEBI" id="CHEBI:49883"/>
        <label>2</label>
    </ligand>
</feature>
<dbReference type="SUPFAM" id="SSF54862">
    <property type="entry name" value="4Fe-4S ferredoxins"/>
    <property type="match status" value="2"/>
</dbReference>
<feature type="binding site" evidence="10">
    <location>
        <position position="141"/>
    </location>
    <ligand>
        <name>[4Fe-4S] cluster</name>
        <dbReference type="ChEBI" id="CHEBI:49883"/>
        <label>3</label>
    </ligand>
</feature>
<evidence type="ECO:0000256" key="6">
    <source>
        <dbReference type="ARBA" id="ARBA00022982"/>
    </source>
</evidence>
<evidence type="ECO:0000256" key="7">
    <source>
        <dbReference type="ARBA" id="ARBA00023004"/>
    </source>
</evidence>